<dbReference type="GO" id="GO:0016705">
    <property type="term" value="F:oxidoreductase activity, acting on paired donors, with incorporation or reduction of molecular oxygen"/>
    <property type="evidence" value="ECO:0007669"/>
    <property type="project" value="InterPro"/>
</dbReference>
<dbReference type="EMBL" id="JAMTCK010000010">
    <property type="protein sequence ID" value="MCP2167422.1"/>
    <property type="molecule type" value="Genomic_DNA"/>
</dbReference>
<dbReference type="GO" id="GO:0005506">
    <property type="term" value="F:iron ion binding"/>
    <property type="evidence" value="ECO:0007669"/>
    <property type="project" value="InterPro"/>
</dbReference>
<reference evidence="5" key="1">
    <citation type="submission" date="2022-06" db="EMBL/GenBank/DDBJ databases">
        <title>Genomic Encyclopedia of Archaeal and Bacterial Type Strains, Phase II (KMG-II): from individual species to whole genera.</title>
        <authorList>
            <person name="Goeker M."/>
        </authorList>
    </citation>
    <scope>NUCLEOTIDE SEQUENCE</scope>
    <source>
        <strain evidence="5">DSM 43935</strain>
    </source>
</reference>
<feature type="binding site" description="axial binding residue" evidence="3">
    <location>
        <position position="383"/>
    </location>
    <ligand>
        <name>heme</name>
        <dbReference type="ChEBI" id="CHEBI:30413"/>
    </ligand>
    <ligandPart>
        <name>Fe</name>
        <dbReference type="ChEBI" id="CHEBI:18248"/>
    </ligandPart>
</feature>
<dbReference type="InterPro" id="IPR017972">
    <property type="entry name" value="Cyt_P450_CS"/>
</dbReference>
<dbReference type="PANTHER" id="PTHR24305:SF166">
    <property type="entry name" value="CYTOCHROME P450 12A4, MITOCHONDRIAL-RELATED"/>
    <property type="match status" value="1"/>
</dbReference>
<accession>A0AAE3KHZ6</accession>
<dbReference type="RefSeq" id="WP_253774300.1">
    <property type="nucleotide sequence ID" value="NZ_JAMTCK010000010.1"/>
</dbReference>
<keyword evidence="3 4" id="KW-0408">Iron</keyword>
<dbReference type="PANTHER" id="PTHR24305">
    <property type="entry name" value="CYTOCHROME P450"/>
    <property type="match status" value="1"/>
</dbReference>
<dbReference type="GO" id="GO:0020037">
    <property type="term" value="F:heme binding"/>
    <property type="evidence" value="ECO:0007669"/>
    <property type="project" value="InterPro"/>
</dbReference>
<dbReference type="PROSITE" id="PS00086">
    <property type="entry name" value="CYTOCHROME_P450"/>
    <property type="match status" value="1"/>
</dbReference>
<dbReference type="AlphaFoldDB" id="A0AAE3KHZ6"/>
<dbReference type="InterPro" id="IPR001128">
    <property type="entry name" value="Cyt_P450"/>
</dbReference>
<keyword evidence="4" id="KW-0503">Monooxygenase</keyword>
<name>A0AAE3KHZ6_9PSEU</name>
<evidence type="ECO:0000313" key="5">
    <source>
        <dbReference type="EMBL" id="MCP2167422.1"/>
    </source>
</evidence>
<evidence type="ECO:0008006" key="7">
    <source>
        <dbReference type="Google" id="ProtNLM"/>
    </source>
</evidence>
<gene>
    <name evidence="5" type="ORF">LX83_004295</name>
</gene>
<protein>
    <recommendedName>
        <fullName evidence="7">Cytochrome P450</fullName>
    </recommendedName>
</protein>
<evidence type="ECO:0000256" key="4">
    <source>
        <dbReference type="RuleBase" id="RU000461"/>
    </source>
</evidence>
<evidence type="ECO:0000256" key="1">
    <source>
        <dbReference type="ARBA" id="ARBA00001971"/>
    </source>
</evidence>
<dbReference type="Pfam" id="PF00067">
    <property type="entry name" value="p450"/>
    <property type="match status" value="1"/>
</dbReference>
<evidence type="ECO:0000313" key="6">
    <source>
        <dbReference type="Proteomes" id="UP001206128"/>
    </source>
</evidence>
<evidence type="ECO:0000256" key="2">
    <source>
        <dbReference type="ARBA" id="ARBA00010617"/>
    </source>
</evidence>
<keyword evidence="6" id="KW-1185">Reference proteome</keyword>
<keyword evidence="4" id="KW-0560">Oxidoreductase</keyword>
<comment type="caution">
    <text evidence="5">The sequence shown here is derived from an EMBL/GenBank/DDBJ whole genome shotgun (WGS) entry which is preliminary data.</text>
</comment>
<dbReference type="Proteomes" id="UP001206128">
    <property type="component" value="Unassembled WGS sequence"/>
</dbReference>
<dbReference type="SUPFAM" id="SSF48264">
    <property type="entry name" value="Cytochrome P450"/>
    <property type="match status" value="1"/>
</dbReference>
<dbReference type="CDD" id="cd11053">
    <property type="entry name" value="CYP110-like"/>
    <property type="match status" value="1"/>
</dbReference>
<dbReference type="GO" id="GO:0004497">
    <property type="term" value="F:monooxygenase activity"/>
    <property type="evidence" value="ECO:0007669"/>
    <property type="project" value="UniProtKB-KW"/>
</dbReference>
<dbReference type="InterPro" id="IPR036396">
    <property type="entry name" value="Cyt_P450_sf"/>
</dbReference>
<organism evidence="5 6">
    <name type="scientific">Goodfellowiella coeruleoviolacea</name>
    <dbReference type="NCBI Taxonomy" id="334858"/>
    <lineage>
        <taxon>Bacteria</taxon>
        <taxon>Bacillati</taxon>
        <taxon>Actinomycetota</taxon>
        <taxon>Actinomycetes</taxon>
        <taxon>Pseudonocardiales</taxon>
        <taxon>Pseudonocardiaceae</taxon>
        <taxon>Goodfellowiella</taxon>
    </lineage>
</organism>
<comment type="similarity">
    <text evidence="2 4">Belongs to the cytochrome P450 family.</text>
</comment>
<dbReference type="PRINTS" id="PR00463">
    <property type="entry name" value="EP450I"/>
</dbReference>
<keyword evidence="3 4" id="KW-0479">Metal-binding</keyword>
<comment type="cofactor">
    <cofactor evidence="1 3">
        <name>heme</name>
        <dbReference type="ChEBI" id="CHEBI:30413"/>
    </cofactor>
</comment>
<evidence type="ECO:0000256" key="3">
    <source>
        <dbReference type="PIRSR" id="PIRSR602401-1"/>
    </source>
</evidence>
<dbReference type="PRINTS" id="PR00385">
    <property type="entry name" value="P450"/>
</dbReference>
<dbReference type="Gene3D" id="1.10.630.10">
    <property type="entry name" value="Cytochrome P450"/>
    <property type="match status" value="1"/>
</dbReference>
<sequence>MTATTHSEAVLPDGPSSPRLVQALSLATSRRGTMRRLRDRYGSAFTIDSLVLGRMVLLADPAEVRELFQAGPEVVDAPPDNNLGYALGPGSLFVLTGEEHRRQRKLLTPPFHGRRLRAHESVIEQETERETASWPEGKAFPVLPATMRISLNVILRAVFGVEGAELDELRALLPPMLKLGAFLAAMPAARVDLRGHGPGARFKRYRQRYDAIIDRLISRAAADPRLDDRDDVLAALVQSRYDDGSAMRHSEIADQLLTLLAAGHENTARTLAWAVERIRRHPDLLRRLVAEVDAGGSELRDATIMEVQRVRPVVDMTARQVRAETLRIGRWTLPRGTIVAACITLLHEDEKHFPRPDVFDPDRFVGRRNEFSWIPFGGGARRCIGAAFAAMEMSVVLRTLLRDFTLVPTTDPGERFPDSGIVVTPAKGGLTVVHRRR</sequence>
<keyword evidence="3 4" id="KW-0349">Heme</keyword>
<proteinExistence type="inferred from homology"/>
<dbReference type="InterPro" id="IPR050121">
    <property type="entry name" value="Cytochrome_P450_monoxygenase"/>
</dbReference>
<dbReference type="InterPro" id="IPR002401">
    <property type="entry name" value="Cyt_P450_E_grp-I"/>
</dbReference>